<evidence type="ECO:0000256" key="3">
    <source>
        <dbReference type="ARBA" id="ARBA00023163"/>
    </source>
</evidence>
<sequence>MSLNVPGAPQRRRGAALEEALLDAAWAELTERGYDDMTIDAVAVRAGTSRAVLYRRWPGKQDLVLAALAHEVDKDVVVIPDTGSLRDDVVELLRQANKLRVGLVAALMTRLGGFYQQTGRSLADLRALIQGDRDAVLEQIIQRAIDRGEIEPEQVTERIARVPVELFRYEILMTLQPLSDDAIVEIVDTIFLPLLDWRKGR</sequence>
<dbReference type="PROSITE" id="PS50977">
    <property type="entry name" value="HTH_TETR_2"/>
    <property type="match status" value="1"/>
</dbReference>
<accession>A0A0U0W419</accession>
<dbReference type="Proteomes" id="UP000198875">
    <property type="component" value="Unassembled WGS sequence"/>
</dbReference>
<evidence type="ECO:0000256" key="1">
    <source>
        <dbReference type="ARBA" id="ARBA00023015"/>
    </source>
</evidence>
<organism evidence="6 7">
    <name type="scientific">Mycobacterium bohemicum DSM 44277</name>
    <dbReference type="NCBI Taxonomy" id="1236609"/>
    <lineage>
        <taxon>Bacteria</taxon>
        <taxon>Bacillati</taxon>
        <taxon>Actinomycetota</taxon>
        <taxon>Actinomycetes</taxon>
        <taxon>Mycobacteriales</taxon>
        <taxon>Mycobacteriaceae</taxon>
        <taxon>Mycobacterium</taxon>
    </lineage>
</organism>
<dbReference type="InterPro" id="IPR036271">
    <property type="entry name" value="Tet_transcr_reg_TetR-rel_C_sf"/>
</dbReference>
<dbReference type="GO" id="GO:0000976">
    <property type="term" value="F:transcription cis-regulatory region binding"/>
    <property type="evidence" value="ECO:0007669"/>
    <property type="project" value="TreeGrafter"/>
</dbReference>
<keyword evidence="3" id="KW-0804">Transcription</keyword>
<dbReference type="EMBL" id="CSTD01000001">
    <property type="protein sequence ID" value="CPR03958.1"/>
    <property type="molecule type" value="Genomic_DNA"/>
</dbReference>
<reference evidence="6 7" key="1">
    <citation type="submission" date="2015-03" db="EMBL/GenBank/DDBJ databases">
        <authorList>
            <person name="Murphy D."/>
        </authorList>
    </citation>
    <scope>NUCLEOTIDE SEQUENCE [LARGE SCALE GENOMIC DNA]</scope>
    <source>
        <strain evidence="6 7">DSM 44277</strain>
    </source>
</reference>
<dbReference type="PRINTS" id="PR00455">
    <property type="entry name" value="HTHTETR"/>
</dbReference>
<evidence type="ECO:0000259" key="5">
    <source>
        <dbReference type="PROSITE" id="PS50977"/>
    </source>
</evidence>
<keyword evidence="2 4" id="KW-0238">DNA-binding</keyword>
<dbReference type="SUPFAM" id="SSF48498">
    <property type="entry name" value="Tetracyclin repressor-like, C-terminal domain"/>
    <property type="match status" value="1"/>
</dbReference>
<dbReference type="RefSeq" id="WP_211279767.1">
    <property type="nucleotide sequence ID" value="NZ_CSTD01000001.1"/>
</dbReference>
<evidence type="ECO:0000313" key="6">
    <source>
        <dbReference type="EMBL" id="CPR03958.1"/>
    </source>
</evidence>
<feature type="DNA-binding region" description="H-T-H motif" evidence="4">
    <location>
        <begin position="38"/>
        <end position="57"/>
    </location>
</feature>
<dbReference type="Gene3D" id="1.10.357.10">
    <property type="entry name" value="Tetracycline Repressor, domain 2"/>
    <property type="match status" value="1"/>
</dbReference>
<dbReference type="PANTHER" id="PTHR30055:SF148">
    <property type="entry name" value="TETR-FAMILY TRANSCRIPTIONAL REGULATOR"/>
    <property type="match status" value="1"/>
</dbReference>
<dbReference type="InterPro" id="IPR011075">
    <property type="entry name" value="TetR_C"/>
</dbReference>
<evidence type="ECO:0000256" key="2">
    <source>
        <dbReference type="ARBA" id="ARBA00023125"/>
    </source>
</evidence>
<keyword evidence="1" id="KW-0805">Transcription regulation</keyword>
<gene>
    <name evidence="6" type="ORF">BN971_00365</name>
</gene>
<name>A0A0U0W419_MYCBE</name>
<feature type="domain" description="HTH tetR-type" evidence="5">
    <location>
        <begin position="15"/>
        <end position="75"/>
    </location>
</feature>
<dbReference type="InterPro" id="IPR050109">
    <property type="entry name" value="HTH-type_TetR-like_transc_reg"/>
</dbReference>
<dbReference type="InterPro" id="IPR009057">
    <property type="entry name" value="Homeodomain-like_sf"/>
</dbReference>
<dbReference type="PANTHER" id="PTHR30055">
    <property type="entry name" value="HTH-TYPE TRANSCRIPTIONAL REGULATOR RUTR"/>
    <property type="match status" value="1"/>
</dbReference>
<dbReference type="AlphaFoldDB" id="A0A0U0W419"/>
<dbReference type="Pfam" id="PF00440">
    <property type="entry name" value="TetR_N"/>
    <property type="match status" value="1"/>
</dbReference>
<dbReference type="Gene3D" id="1.10.10.60">
    <property type="entry name" value="Homeodomain-like"/>
    <property type="match status" value="1"/>
</dbReference>
<evidence type="ECO:0000313" key="7">
    <source>
        <dbReference type="Proteomes" id="UP000198875"/>
    </source>
</evidence>
<protein>
    <submittedName>
        <fullName evidence="6">TetR family transcriptional regulator</fullName>
    </submittedName>
</protein>
<proteinExistence type="predicted"/>
<dbReference type="SUPFAM" id="SSF46689">
    <property type="entry name" value="Homeodomain-like"/>
    <property type="match status" value="1"/>
</dbReference>
<dbReference type="Pfam" id="PF16859">
    <property type="entry name" value="TetR_C_11"/>
    <property type="match status" value="1"/>
</dbReference>
<evidence type="ECO:0000256" key="4">
    <source>
        <dbReference type="PROSITE-ProRule" id="PRU00335"/>
    </source>
</evidence>
<dbReference type="InterPro" id="IPR001647">
    <property type="entry name" value="HTH_TetR"/>
</dbReference>
<dbReference type="GO" id="GO:0003700">
    <property type="term" value="F:DNA-binding transcription factor activity"/>
    <property type="evidence" value="ECO:0007669"/>
    <property type="project" value="TreeGrafter"/>
</dbReference>